<reference evidence="3" key="1">
    <citation type="journal article" date="2019" name="Int. J. Syst. Evol. Microbiol.">
        <title>The Global Catalogue of Microorganisms (GCM) 10K type strain sequencing project: providing services to taxonomists for standard genome sequencing and annotation.</title>
        <authorList>
            <consortium name="The Broad Institute Genomics Platform"/>
            <consortium name="The Broad Institute Genome Sequencing Center for Infectious Disease"/>
            <person name="Wu L."/>
            <person name="Ma J."/>
        </authorList>
    </citation>
    <scope>NUCLEOTIDE SEQUENCE [LARGE SCALE GENOMIC DNA]</scope>
    <source>
        <strain evidence="3">CGMCC 1.12151</strain>
    </source>
</reference>
<evidence type="ECO:0000313" key="2">
    <source>
        <dbReference type="EMBL" id="MFC4711749.1"/>
    </source>
</evidence>
<sequence>MGNLIIYKQLEKTTYSEEAHFKEKVTDITIEANNETIEIVSTKDLEVKVELTGSITKEIDKRISVNVKDGQLTVLTAKDEKLYNGSFFREPLGLIIYLPEKRYNSLLVRINQGSVQVGKIEVKKVRMNSGSGNVDLKKIKAKSIIIESDHGKVNITKEDGDI</sequence>
<dbReference type="Proteomes" id="UP001595932">
    <property type="component" value="Unassembled WGS sequence"/>
</dbReference>
<name>A0ABV9M8K6_9BACL</name>
<dbReference type="EMBL" id="JBHSGL010000004">
    <property type="protein sequence ID" value="MFC4711749.1"/>
    <property type="molecule type" value="Genomic_DNA"/>
</dbReference>
<dbReference type="Gene3D" id="2.160.20.120">
    <property type="match status" value="1"/>
</dbReference>
<protein>
    <submittedName>
        <fullName evidence="2">DUF4097 family beta strand repeat-containing protein</fullName>
    </submittedName>
</protein>
<dbReference type="Pfam" id="PF13349">
    <property type="entry name" value="DUF4097"/>
    <property type="match status" value="1"/>
</dbReference>
<accession>A0ABV9M8K6</accession>
<gene>
    <name evidence="2" type="ORF">ACFO5U_02735</name>
</gene>
<proteinExistence type="predicted"/>
<evidence type="ECO:0000259" key="1">
    <source>
        <dbReference type="Pfam" id="PF13349"/>
    </source>
</evidence>
<comment type="caution">
    <text evidence="2">The sequence shown here is derived from an EMBL/GenBank/DDBJ whole genome shotgun (WGS) entry which is preliminary data.</text>
</comment>
<organism evidence="2 3">
    <name type="scientific">Planococcus dechangensis</name>
    <dbReference type="NCBI Taxonomy" id="1176255"/>
    <lineage>
        <taxon>Bacteria</taxon>
        <taxon>Bacillati</taxon>
        <taxon>Bacillota</taxon>
        <taxon>Bacilli</taxon>
        <taxon>Bacillales</taxon>
        <taxon>Caryophanaceae</taxon>
        <taxon>Planococcus</taxon>
    </lineage>
</organism>
<evidence type="ECO:0000313" key="3">
    <source>
        <dbReference type="Proteomes" id="UP001595932"/>
    </source>
</evidence>
<feature type="domain" description="DUF4097" evidence="1">
    <location>
        <begin position="26"/>
        <end position="156"/>
    </location>
</feature>
<dbReference type="InterPro" id="IPR025164">
    <property type="entry name" value="Toastrack_DUF4097"/>
</dbReference>
<keyword evidence="3" id="KW-1185">Reference proteome</keyword>